<feature type="chain" id="PRO_5016769259" description="Thiol:disulfide interchange protein" evidence="9">
    <location>
        <begin position="22"/>
        <end position="206"/>
    </location>
</feature>
<dbReference type="InterPro" id="IPR017937">
    <property type="entry name" value="Thioredoxin_CS"/>
</dbReference>
<sequence length="206" mass="23560">MPWIRSLFFVFTLLMLQTVSAEWGEGWDPIEPPVPTAAPEGKIEVVEFFWYGCPHCYTLDPLMEEWVAKKPDNVVFRHVPAPLNPSWTVHSQFFYAAEALGVVDKLHVPLFEALHDKRRELFDKQSLIDFAVEHGVDRKNFTEAWNSFGVFVKVQQARKLSQRFQLDGVPAVGINGKYKTSATLAGSYPKMFQVVDELVKQESQSK</sequence>
<evidence type="ECO:0000256" key="3">
    <source>
        <dbReference type="ARBA" id="ARBA00022729"/>
    </source>
</evidence>
<dbReference type="GO" id="GO:0015036">
    <property type="term" value="F:disulfide oxidoreductase activity"/>
    <property type="evidence" value="ECO:0007669"/>
    <property type="project" value="UniProtKB-ARBA"/>
</dbReference>
<feature type="disulfide bond" description="Redox-active" evidence="8">
    <location>
        <begin position="53"/>
        <end position="56"/>
    </location>
</feature>
<evidence type="ECO:0000256" key="8">
    <source>
        <dbReference type="PIRSR" id="PIRSR001488-1"/>
    </source>
</evidence>
<keyword evidence="5 7" id="KW-1015">Disulfide bond</keyword>
<evidence type="ECO:0000256" key="5">
    <source>
        <dbReference type="ARBA" id="ARBA00023157"/>
    </source>
</evidence>
<evidence type="ECO:0000259" key="10">
    <source>
        <dbReference type="PROSITE" id="PS51352"/>
    </source>
</evidence>
<protein>
    <recommendedName>
        <fullName evidence="7">Thiol:disulfide interchange protein</fullName>
    </recommendedName>
</protein>
<evidence type="ECO:0000256" key="7">
    <source>
        <dbReference type="PIRNR" id="PIRNR001488"/>
    </source>
</evidence>
<comment type="similarity">
    <text evidence="2">Belongs to the thioredoxin family. DsbA subfamily.</text>
</comment>
<dbReference type="PANTHER" id="PTHR35891:SF2">
    <property type="entry name" value="THIOL:DISULFIDE INTERCHANGE PROTEIN DSBA"/>
    <property type="match status" value="1"/>
</dbReference>
<dbReference type="Proteomes" id="UP000254771">
    <property type="component" value="Unassembled WGS sequence"/>
</dbReference>
<evidence type="ECO:0000256" key="6">
    <source>
        <dbReference type="ARBA" id="ARBA00023284"/>
    </source>
</evidence>
<dbReference type="InterPro" id="IPR001853">
    <property type="entry name" value="DSBA-like_thioredoxin_dom"/>
</dbReference>
<dbReference type="PROSITE" id="PS00194">
    <property type="entry name" value="THIOREDOXIN_1"/>
    <property type="match status" value="1"/>
</dbReference>
<dbReference type="PANTHER" id="PTHR35891">
    <property type="entry name" value="THIOL:DISULFIDE INTERCHANGE PROTEIN DSBA"/>
    <property type="match status" value="1"/>
</dbReference>
<proteinExistence type="inferred from homology"/>
<dbReference type="AlphaFoldDB" id="A0A370DTE8"/>
<evidence type="ECO:0000256" key="4">
    <source>
        <dbReference type="ARBA" id="ARBA00022764"/>
    </source>
</evidence>
<accession>A0A370DTE8</accession>
<keyword evidence="12" id="KW-1185">Reference proteome</keyword>
<dbReference type="EMBL" id="QFXE01000005">
    <property type="protein sequence ID" value="RDH87831.1"/>
    <property type="molecule type" value="Genomic_DNA"/>
</dbReference>
<comment type="subcellular location">
    <subcellularLocation>
        <location evidence="1 7">Periplasm</location>
    </subcellularLocation>
</comment>
<feature type="domain" description="Thioredoxin" evidence="10">
    <location>
        <begin position="2"/>
        <end position="200"/>
    </location>
</feature>
<dbReference type="Pfam" id="PF01323">
    <property type="entry name" value="DSBA"/>
    <property type="match status" value="1"/>
</dbReference>
<dbReference type="InterPro" id="IPR050824">
    <property type="entry name" value="Thiol_disulfide_DsbA"/>
</dbReference>
<gene>
    <name evidence="11" type="ORF">DIZ78_04630</name>
</gene>
<name>A0A370DTE8_9GAMM</name>
<keyword evidence="3 9" id="KW-0732">Signal</keyword>
<evidence type="ECO:0000313" key="11">
    <source>
        <dbReference type="EMBL" id="RDH87831.1"/>
    </source>
</evidence>
<evidence type="ECO:0000256" key="1">
    <source>
        <dbReference type="ARBA" id="ARBA00004418"/>
    </source>
</evidence>
<evidence type="ECO:0000313" key="12">
    <source>
        <dbReference type="Proteomes" id="UP000254771"/>
    </source>
</evidence>
<keyword evidence="4 7" id="KW-0574">Periplasm</keyword>
<dbReference type="InterPro" id="IPR036249">
    <property type="entry name" value="Thioredoxin-like_sf"/>
</dbReference>
<dbReference type="GO" id="GO:0042597">
    <property type="term" value="C:periplasmic space"/>
    <property type="evidence" value="ECO:0007669"/>
    <property type="project" value="UniProtKB-SubCell"/>
</dbReference>
<feature type="signal peptide" evidence="9">
    <location>
        <begin position="1"/>
        <end position="21"/>
    </location>
</feature>
<dbReference type="PROSITE" id="PS51352">
    <property type="entry name" value="THIOREDOXIN_2"/>
    <property type="match status" value="1"/>
</dbReference>
<dbReference type="SUPFAM" id="SSF52833">
    <property type="entry name" value="Thioredoxin-like"/>
    <property type="match status" value="1"/>
</dbReference>
<dbReference type="InterPro" id="IPR023205">
    <property type="entry name" value="DsbA/DsbL"/>
</dbReference>
<dbReference type="CDD" id="cd03019">
    <property type="entry name" value="DsbA_DsbA"/>
    <property type="match status" value="1"/>
</dbReference>
<dbReference type="Gene3D" id="3.40.30.10">
    <property type="entry name" value="Glutaredoxin"/>
    <property type="match status" value="1"/>
</dbReference>
<evidence type="ECO:0000256" key="2">
    <source>
        <dbReference type="ARBA" id="ARBA00005791"/>
    </source>
</evidence>
<comment type="caution">
    <text evidence="11">The sequence shown here is derived from an EMBL/GenBank/DDBJ whole genome shotgun (WGS) entry which is preliminary data.</text>
</comment>
<dbReference type="PIRSF" id="PIRSF001488">
    <property type="entry name" value="Tdi_protein"/>
    <property type="match status" value="1"/>
</dbReference>
<organism evidence="11 12">
    <name type="scientific">endosymbiont of Escarpia spicata</name>
    <dbReference type="NCBI Taxonomy" id="2200908"/>
    <lineage>
        <taxon>Bacteria</taxon>
        <taxon>Pseudomonadati</taxon>
        <taxon>Pseudomonadota</taxon>
        <taxon>Gammaproteobacteria</taxon>
        <taxon>sulfur-oxidizing symbionts</taxon>
    </lineage>
</organism>
<reference evidence="11 12" key="1">
    <citation type="journal article" date="2018" name="ISME J.">
        <title>Endosymbiont genomes yield clues of tubeworm success.</title>
        <authorList>
            <person name="Li Y."/>
            <person name="Liles M.R."/>
            <person name="Halanych K.M."/>
        </authorList>
    </citation>
    <scope>NUCLEOTIDE SEQUENCE [LARGE SCALE GENOMIC DNA]</scope>
    <source>
        <strain evidence="11">A1462</strain>
    </source>
</reference>
<keyword evidence="6" id="KW-0676">Redox-active center</keyword>
<evidence type="ECO:0000256" key="9">
    <source>
        <dbReference type="SAM" id="SignalP"/>
    </source>
</evidence>
<dbReference type="InterPro" id="IPR013766">
    <property type="entry name" value="Thioredoxin_domain"/>
</dbReference>